<dbReference type="InterPro" id="IPR011009">
    <property type="entry name" value="Kinase-like_dom_sf"/>
</dbReference>
<evidence type="ECO:0000313" key="10">
    <source>
        <dbReference type="Proteomes" id="UP000777482"/>
    </source>
</evidence>
<accession>A0A9P6VXU7</accession>
<keyword evidence="3 6" id="KW-0547">Nucleotide-binding</keyword>
<dbReference type="Pfam" id="PF00069">
    <property type="entry name" value="Pkinase"/>
    <property type="match status" value="1"/>
</dbReference>
<dbReference type="GO" id="GO:0033316">
    <property type="term" value="P:meiotic spindle assembly checkpoint signaling"/>
    <property type="evidence" value="ECO:0007669"/>
    <property type="project" value="TreeGrafter"/>
</dbReference>
<dbReference type="Gene3D" id="1.10.510.10">
    <property type="entry name" value="Transferase(Phosphotransferase) domain 1"/>
    <property type="match status" value="1"/>
</dbReference>
<dbReference type="GO" id="GO:0034501">
    <property type="term" value="P:protein localization to kinetochore"/>
    <property type="evidence" value="ECO:0007669"/>
    <property type="project" value="TreeGrafter"/>
</dbReference>
<evidence type="ECO:0000256" key="1">
    <source>
        <dbReference type="ARBA" id="ARBA00022527"/>
    </source>
</evidence>
<dbReference type="PROSITE" id="PS00108">
    <property type="entry name" value="PROTEIN_KINASE_ST"/>
    <property type="match status" value="1"/>
</dbReference>
<evidence type="ECO:0000256" key="6">
    <source>
        <dbReference type="PROSITE-ProRule" id="PRU10141"/>
    </source>
</evidence>
<evidence type="ECO:0000259" key="8">
    <source>
        <dbReference type="PROSITE" id="PS50011"/>
    </source>
</evidence>
<feature type="compositionally biased region" description="Polar residues" evidence="7">
    <location>
        <begin position="462"/>
        <end position="481"/>
    </location>
</feature>
<feature type="compositionally biased region" description="Basic and acidic residues" evidence="7">
    <location>
        <begin position="169"/>
        <end position="180"/>
    </location>
</feature>
<feature type="compositionally biased region" description="Polar residues" evidence="7">
    <location>
        <begin position="1"/>
        <end position="10"/>
    </location>
</feature>
<feature type="region of interest" description="Disordered" evidence="7">
    <location>
        <begin position="1"/>
        <end position="92"/>
    </location>
</feature>
<feature type="compositionally biased region" description="Low complexity" evidence="7">
    <location>
        <begin position="486"/>
        <end position="500"/>
    </location>
</feature>
<feature type="compositionally biased region" description="Low complexity" evidence="7">
    <location>
        <begin position="645"/>
        <end position="656"/>
    </location>
</feature>
<keyword evidence="10" id="KW-1185">Reference proteome</keyword>
<evidence type="ECO:0000313" key="9">
    <source>
        <dbReference type="EMBL" id="KAG0657146.1"/>
    </source>
</evidence>
<dbReference type="GO" id="GO:0005634">
    <property type="term" value="C:nucleus"/>
    <property type="evidence" value="ECO:0007669"/>
    <property type="project" value="TreeGrafter"/>
</dbReference>
<evidence type="ECO:0000256" key="7">
    <source>
        <dbReference type="SAM" id="MobiDB-lite"/>
    </source>
</evidence>
<dbReference type="CDD" id="cd14131">
    <property type="entry name" value="PKc_Mps1"/>
    <property type="match status" value="1"/>
</dbReference>
<dbReference type="PROSITE" id="PS50011">
    <property type="entry name" value="PROTEIN_KINASE_DOM"/>
    <property type="match status" value="1"/>
</dbReference>
<dbReference type="Proteomes" id="UP000777482">
    <property type="component" value="Unassembled WGS sequence"/>
</dbReference>
<dbReference type="GO" id="GO:0000776">
    <property type="term" value="C:kinetochore"/>
    <property type="evidence" value="ECO:0007669"/>
    <property type="project" value="TreeGrafter"/>
</dbReference>
<keyword evidence="5 6" id="KW-0067">ATP-binding</keyword>
<reference evidence="9 10" key="1">
    <citation type="submission" date="2020-11" db="EMBL/GenBank/DDBJ databases">
        <title>Kefir isolates.</title>
        <authorList>
            <person name="Marcisauskas S."/>
            <person name="Kim Y."/>
            <person name="Blasche S."/>
        </authorList>
    </citation>
    <scope>NUCLEOTIDE SEQUENCE [LARGE SCALE GENOMIC DNA]</scope>
    <source>
        <strain evidence="9 10">KR</strain>
    </source>
</reference>
<protein>
    <submittedName>
        <fullName evidence="9">Dual-specificity kinase, spindle pole body (SPB) duplication and spindle checkpoint function</fullName>
    </submittedName>
</protein>
<feature type="compositionally biased region" description="Low complexity" evidence="7">
    <location>
        <begin position="226"/>
        <end position="246"/>
    </location>
</feature>
<feature type="compositionally biased region" description="Low complexity" evidence="7">
    <location>
        <begin position="28"/>
        <end position="39"/>
    </location>
</feature>
<keyword evidence="4 9" id="KW-0418">Kinase</keyword>
<feature type="compositionally biased region" description="Polar residues" evidence="7">
    <location>
        <begin position="299"/>
        <end position="320"/>
    </location>
</feature>
<dbReference type="SMART" id="SM00220">
    <property type="entry name" value="S_TKc"/>
    <property type="match status" value="1"/>
</dbReference>
<dbReference type="OrthoDB" id="20524at2759"/>
<evidence type="ECO:0000256" key="5">
    <source>
        <dbReference type="ARBA" id="ARBA00022840"/>
    </source>
</evidence>
<keyword evidence="1" id="KW-0723">Serine/threonine-protein kinase</keyword>
<organism evidence="9 10">
    <name type="scientific">Rhodotorula mucilaginosa</name>
    <name type="common">Yeast</name>
    <name type="synonym">Rhodotorula rubra</name>
    <dbReference type="NCBI Taxonomy" id="5537"/>
    <lineage>
        <taxon>Eukaryota</taxon>
        <taxon>Fungi</taxon>
        <taxon>Dikarya</taxon>
        <taxon>Basidiomycota</taxon>
        <taxon>Pucciniomycotina</taxon>
        <taxon>Microbotryomycetes</taxon>
        <taxon>Sporidiobolales</taxon>
        <taxon>Sporidiobolaceae</taxon>
        <taxon>Rhodotorula</taxon>
    </lineage>
</organism>
<dbReference type="PANTHER" id="PTHR22974">
    <property type="entry name" value="MIXED LINEAGE PROTEIN KINASE"/>
    <property type="match status" value="1"/>
</dbReference>
<dbReference type="GO" id="GO:0004674">
    <property type="term" value="F:protein serine/threonine kinase activity"/>
    <property type="evidence" value="ECO:0007669"/>
    <property type="project" value="UniProtKB-KW"/>
</dbReference>
<feature type="compositionally biased region" description="Basic and acidic residues" evidence="7">
    <location>
        <begin position="604"/>
        <end position="617"/>
    </location>
</feature>
<dbReference type="PROSITE" id="PS00107">
    <property type="entry name" value="PROTEIN_KINASE_ATP"/>
    <property type="match status" value="1"/>
</dbReference>
<feature type="compositionally biased region" description="Low complexity" evidence="7">
    <location>
        <begin position="510"/>
        <end position="519"/>
    </location>
</feature>
<dbReference type="GO" id="GO:0004712">
    <property type="term" value="F:protein serine/threonine/tyrosine kinase activity"/>
    <property type="evidence" value="ECO:0007669"/>
    <property type="project" value="TreeGrafter"/>
</dbReference>
<dbReference type="FunFam" id="3.30.200.20:FF:000131">
    <property type="entry name" value="Dual specificity protein kinase TTK"/>
    <property type="match status" value="1"/>
</dbReference>
<dbReference type="PANTHER" id="PTHR22974:SF21">
    <property type="entry name" value="DUAL SPECIFICITY PROTEIN KINASE TTK"/>
    <property type="match status" value="1"/>
</dbReference>
<dbReference type="InterPro" id="IPR027084">
    <property type="entry name" value="Mps1_cat"/>
</dbReference>
<feature type="compositionally biased region" description="Pro residues" evidence="7">
    <location>
        <begin position="774"/>
        <end position="783"/>
    </location>
</feature>
<evidence type="ECO:0000256" key="3">
    <source>
        <dbReference type="ARBA" id="ARBA00022741"/>
    </source>
</evidence>
<dbReference type="AlphaFoldDB" id="A0A9P6VXU7"/>
<name>A0A9P6VXU7_RHOMI</name>
<evidence type="ECO:0000256" key="2">
    <source>
        <dbReference type="ARBA" id="ARBA00022679"/>
    </source>
</evidence>
<dbReference type="Gene3D" id="3.30.200.20">
    <property type="entry name" value="Phosphorylase Kinase, domain 1"/>
    <property type="match status" value="1"/>
</dbReference>
<gene>
    <name evidence="9" type="primary">MPS1</name>
    <name evidence="9" type="ORF">C6P46_006643</name>
</gene>
<dbReference type="GO" id="GO:0007094">
    <property type="term" value="P:mitotic spindle assembly checkpoint signaling"/>
    <property type="evidence" value="ECO:0007669"/>
    <property type="project" value="TreeGrafter"/>
</dbReference>
<feature type="binding site" evidence="6">
    <location>
        <position position="944"/>
    </location>
    <ligand>
        <name>ATP</name>
        <dbReference type="ChEBI" id="CHEBI:30616"/>
    </ligand>
</feature>
<feature type="region of interest" description="Disordered" evidence="7">
    <location>
        <begin position="107"/>
        <end position="816"/>
    </location>
</feature>
<evidence type="ECO:0000256" key="4">
    <source>
        <dbReference type="ARBA" id="ARBA00022777"/>
    </source>
</evidence>
<feature type="compositionally biased region" description="Pro residues" evidence="7">
    <location>
        <begin position="379"/>
        <end position="390"/>
    </location>
</feature>
<feature type="domain" description="Protein kinase" evidence="8">
    <location>
        <begin position="916"/>
        <end position="1198"/>
    </location>
</feature>
<keyword evidence="2" id="KW-0808">Transferase</keyword>
<feature type="compositionally biased region" description="Low complexity" evidence="7">
    <location>
        <begin position="852"/>
        <end position="888"/>
    </location>
</feature>
<feature type="compositionally biased region" description="Polar residues" evidence="7">
    <location>
        <begin position="668"/>
        <end position="677"/>
    </location>
</feature>
<feature type="compositionally biased region" description="Basic and acidic residues" evidence="7">
    <location>
        <begin position="582"/>
        <end position="592"/>
    </location>
</feature>
<dbReference type="InterPro" id="IPR000719">
    <property type="entry name" value="Prot_kinase_dom"/>
</dbReference>
<feature type="compositionally biased region" description="Low complexity" evidence="7">
    <location>
        <begin position="123"/>
        <end position="141"/>
    </location>
</feature>
<dbReference type="FunFam" id="1.10.510.10:FF:000224">
    <property type="entry name" value="serine/threonine-protein kinase mph1 isoform X1"/>
    <property type="match status" value="1"/>
</dbReference>
<comment type="caution">
    <text evidence="9">The sequence shown here is derived from an EMBL/GenBank/DDBJ whole genome shotgun (WGS) entry which is preliminary data.</text>
</comment>
<feature type="compositionally biased region" description="Polar residues" evidence="7">
    <location>
        <begin position="415"/>
        <end position="444"/>
    </location>
</feature>
<dbReference type="InterPro" id="IPR008271">
    <property type="entry name" value="Ser/Thr_kinase_AS"/>
</dbReference>
<dbReference type="InterPro" id="IPR017441">
    <property type="entry name" value="Protein_kinase_ATP_BS"/>
</dbReference>
<dbReference type="GO" id="GO:0098813">
    <property type="term" value="P:nuclear chromosome segregation"/>
    <property type="evidence" value="ECO:0007669"/>
    <property type="project" value="UniProtKB-ARBA"/>
</dbReference>
<dbReference type="EMBL" id="PUHQ01000085">
    <property type="protein sequence ID" value="KAG0657146.1"/>
    <property type="molecule type" value="Genomic_DNA"/>
</dbReference>
<sequence length="1261" mass="133136">MSTGPSTPSSGAKGANALGRFLNKLRTPSSGDSPSSNGNVAHDEPQRPPSRSSSPFGSLMGRRSSSRASVRTLDSAHPGASAPLPPFPASLNASSLSLASKYPSLDAQDDADLSFPEFETNPFGLSPSSTSLASTSSAAAAAGGGPFGEATLQPRPPTTRPGTSLSTRSRSDTVDPDRAALARGWPGSLSTSTSANATNPSKESLGMSSRSLGKSLLGKRKEAAGQEETAAEGTQKSTSRLPSTRLTSDDPLRAFATTTPGVGREALSSSTASTDPRRLFGAARSTGTTGMRRARRVVQTAQPAPSTDENVSTPESQGTLADSERSATSASAGDGGGGSDDSPVLAPEPVAVRSSREPSSEPNAFRKSASAGTNAGPAPSAPMQPRPPISPNAHGRSRSELPPSSPRMVAPIERNASTVTINSRDPGTSVSSASERCQEESVTSPPEAGGSAGSASLYLSRGRTQPSATSGSQQPLGSTAFRNRFLNSSSTSSLSSATNSPELGSISHLSTSSSATSANPTPPNANAPAGPAQPVAGGGFKLAPLGSKTGLSRKPSISMLSAVAEDRHAPAPAARQTGVVDTRYDPLRDRTVKPTIATEPTHPNLDERRASPSRESEGMVPYAHRRTASRTIGPGDSSVMSEAMSTGSGTHGGTTTLVNTANGGGSLKRSNSETVTQGLMGPPVTRPASGMSLYRDEPVQQPPTRPAVARVPSGRQVLAERPTVAEVHVPEPAQESYHPGQADQQQQQPLPPSFQPYHDENAYDSRAPYGLPDGPLPPPPPSTSLPQQSGHRPVLAEVNRGYAQPQAPSTQQRTAAPLYGLQTAQKTGGEYQMPLRDRSPGLAEATPSATVQQGHYQSQQAYQQRQQQQMQHAPQYQQQQQPTQMQAPGVSFAPAPEQPTVERKMSKPIIVNGRVYHRLGILGRGGSSKVYRVTTERNDLLALKRVDTRNDSESRASFINEITLLRKLAGKPEIIQLVDSEIQGKYVVMVMEAGETDLNTLLASYAGKPISLNFIRYIWEQMLSAVQVIHDEAVVHSDLKPANFVLVKGRLKLIDFGISKAIAGDTTNIGRDQQIGTANYMPPEALNDTGLGLGGKRLMKLGRAADVWSLGCILYQMVYGGAPFSHLRDIAIKIAAISSPSTRISFPEYAVPIGKRGEDLSEHKFHVGPDLLTTLKSCLRFDPKQRASIPELLEQPFLRRTSGSSARTDLPYISNGIMDAIVRRVSDKVRGPRSPLSEVDIMDLAQELMSEVWNVQDTLPR</sequence>
<proteinExistence type="predicted"/>
<dbReference type="GO" id="GO:0005524">
    <property type="term" value="F:ATP binding"/>
    <property type="evidence" value="ECO:0007669"/>
    <property type="project" value="UniProtKB-UniRule"/>
</dbReference>
<dbReference type="SUPFAM" id="SSF56112">
    <property type="entry name" value="Protein kinase-like (PK-like)"/>
    <property type="match status" value="1"/>
</dbReference>
<feature type="compositionally biased region" description="Low complexity" evidence="7">
    <location>
        <begin position="190"/>
        <end position="216"/>
    </location>
</feature>
<feature type="region of interest" description="Disordered" evidence="7">
    <location>
        <begin position="831"/>
        <end position="904"/>
    </location>
</feature>
<feature type="compositionally biased region" description="Low complexity" evidence="7">
    <location>
        <begin position="739"/>
        <end position="748"/>
    </location>
</feature>